<dbReference type="Proteomes" id="UP000219048">
    <property type="component" value="Unassembled WGS sequence"/>
</dbReference>
<dbReference type="InterPro" id="IPR051406">
    <property type="entry name" value="PLD_domain"/>
</dbReference>
<organism evidence="9 10">
    <name type="scientific">Flagellimonas pacifica</name>
    <dbReference type="NCBI Taxonomy" id="1247520"/>
    <lineage>
        <taxon>Bacteria</taxon>
        <taxon>Pseudomonadati</taxon>
        <taxon>Bacteroidota</taxon>
        <taxon>Flavobacteriia</taxon>
        <taxon>Flavobacteriales</taxon>
        <taxon>Flavobacteriaceae</taxon>
        <taxon>Flagellimonas</taxon>
    </lineage>
</organism>
<dbReference type="GO" id="GO:0016891">
    <property type="term" value="F:RNA endonuclease activity producing 5'-phosphomonoesters, hydrolytic mechanism"/>
    <property type="evidence" value="ECO:0007669"/>
    <property type="project" value="TreeGrafter"/>
</dbReference>
<feature type="transmembrane region" description="Helical" evidence="7">
    <location>
        <begin position="122"/>
        <end position="140"/>
    </location>
</feature>
<keyword evidence="5" id="KW-0442">Lipid degradation</keyword>
<dbReference type="Gene3D" id="3.30.870.10">
    <property type="entry name" value="Endonuclease Chain A"/>
    <property type="match status" value="1"/>
</dbReference>
<dbReference type="SUPFAM" id="SSF56024">
    <property type="entry name" value="Phospholipase D/nuclease"/>
    <property type="match status" value="1"/>
</dbReference>
<reference evidence="10" key="1">
    <citation type="submission" date="2017-09" db="EMBL/GenBank/DDBJ databases">
        <authorList>
            <person name="Varghese N."/>
            <person name="Submissions S."/>
        </authorList>
    </citation>
    <scope>NUCLEOTIDE SEQUENCE [LARGE SCALE GENOMIC DNA]</scope>
    <source>
        <strain evidence="10">DSM 25885</strain>
    </source>
</reference>
<dbReference type="EMBL" id="OBEH01000002">
    <property type="protein sequence ID" value="SNY99543.1"/>
    <property type="molecule type" value="Genomic_DNA"/>
</dbReference>
<protein>
    <recommendedName>
        <fullName evidence="3">phospholipase D</fullName>
        <ecNumber evidence="3">3.1.4.4</ecNumber>
    </recommendedName>
</protein>
<dbReference type="OrthoDB" id="750814at2"/>
<proteinExistence type="inferred from homology"/>
<dbReference type="PANTHER" id="PTHR43856">
    <property type="entry name" value="CARDIOLIPIN HYDROLASE"/>
    <property type="match status" value="1"/>
</dbReference>
<dbReference type="GO" id="GO:0016042">
    <property type="term" value="P:lipid catabolic process"/>
    <property type="evidence" value="ECO:0007669"/>
    <property type="project" value="UniProtKB-KW"/>
</dbReference>
<gene>
    <name evidence="9" type="ORF">SAMN06265377_1354</name>
</gene>
<keyword evidence="7" id="KW-0812">Transmembrane</keyword>
<comment type="similarity">
    <text evidence="2">Belongs to the phospholipase D family.</text>
</comment>
<dbReference type="InterPro" id="IPR025202">
    <property type="entry name" value="PLD-like_dom"/>
</dbReference>
<dbReference type="SMART" id="SM00155">
    <property type="entry name" value="PLDc"/>
    <property type="match status" value="1"/>
</dbReference>
<comment type="catalytic activity">
    <reaction evidence="1">
        <text>a 1,2-diacyl-sn-glycero-3-phosphocholine + H2O = a 1,2-diacyl-sn-glycero-3-phosphate + choline + H(+)</text>
        <dbReference type="Rhea" id="RHEA:14445"/>
        <dbReference type="ChEBI" id="CHEBI:15354"/>
        <dbReference type="ChEBI" id="CHEBI:15377"/>
        <dbReference type="ChEBI" id="CHEBI:15378"/>
        <dbReference type="ChEBI" id="CHEBI:57643"/>
        <dbReference type="ChEBI" id="CHEBI:58608"/>
        <dbReference type="EC" id="3.1.4.4"/>
    </reaction>
</comment>
<evidence type="ECO:0000313" key="10">
    <source>
        <dbReference type="Proteomes" id="UP000219048"/>
    </source>
</evidence>
<dbReference type="PROSITE" id="PS50035">
    <property type="entry name" value="PLD"/>
    <property type="match status" value="1"/>
</dbReference>
<evidence type="ECO:0000256" key="5">
    <source>
        <dbReference type="ARBA" id="ARBA00022963"/>
    </source>
</evidence>
<dbReference type="AlphaFoldDB" id="A0A285MS83"/>
<dbReference type="PANTHER" id="PTHR43856:SF1">
    <property type="entry name" value="MITOCHONDRIAL CARDIOLIPIN HYDROLASE"/>
    <property type="match status" value="1"/>
</dbReference>
<keyword evidence="10" id="KW-1185">Reference proteome</keyword>
<evidence type="ECO:0000256" key="3">
    <source>
        <dbReference type="ARBA" id="ARBA00012027"/>
    </source>
</evidence>
<feature type="transmembrane region" description="Helical" evidence="7">
    <location>
        <begin position="96"/>
        <end position="116"/>
    </location>
</feature>
<dbReference type="GO" id="GO:0006793">
    <property type="term" value="P:phosphorus metabolic process"/>
    <property type="evidence" value="ECO:0007669"/>
    <property type="project" value="UniProtKB-ARBA"/>
</dbReference>
<keyword evidence="6" id="KW-0443">Lipid metabolism</keyword>
<evidence type="ECO:0000313" key="9">
    <source>
        <dbReference type="EMBL" id="SNY99543.1"/>
    </source>
</evidence>
<dbReference type="EC" id="3.1.4.4" evidence="3"/>
<name>A0A285MS83_9FLAO</name>
<evidence type="ECO:0000256" key="4">
    <source>
        <dbReference type="ARBA" id="ARBA00022801"/>
    </source>
</evidence>
<evidence type="ECO:0000256" key="7">
    <source>
        <dbReference type="SAM" id="Phobius"/>
    </source>
</evidence>
<evidence type="ECO:0000256" key="1">
    <source>
        <dbReference type="ARBA" id="ARBA00000798"/>
    </source>
</evidence>
<dbReference type="InterPro" id="IPR001736">
    <property type="entry name" value="PLipase_D/transphosphatidylase"/>
</dbReference>
<sequence>MYVNNAQCDVYIGKGAGKKLMEELTAARESVRIVSPFISKLLITRLKELRQKGVAVELVTVEGGQGKELSEVYHILDQHVHIDGKARNRRKLLRKALCACWVLAALGMLLGGYLLVNQKVVPMAYLLVAMPVLAVMLYLIHRGFRNIRIYSYSYSPPFPLRMISREDDQGYLFNYLHSKIYIIDDRIAYLGSLNFTHSGTKYNHETRVRLTDKESVAKILEEFRHLMDEAPFPESDFSALAKRYFREPFN</sequence>
<dbReference type="Pfam" id="PF13091">
    <property type="entry name" value="PLDc_2"/>
    <property type="match status" value="1"/>
</dbReference>
<accession>A0A285MS83</accession>
<evidence type="ECO:0000256" key="6">
    <source>
        <dbReference type="ARBA" id="ARBA00023098"/>
    </source>
</evidence>
<keyword evidence="7" id="KW-1133">Transmembrane helix</keyword>
<keyword evidence="7" id="KW-0472">Membrane</keyword>
<evidence type="ECO:0000259" key="8">
    <source>
        <dbReference type="PROSITE" id="PS50035"/>
    </source>
</evidence>
<evidence type="ECO:0000256" key="2">
    <source>
        <dbReference type="ARBA" id="ARBA00008664"/>
    </source>
</evidence>
<feature type="domain" description="PLD phosphodiesterase" evidence="8">
    <location>
        <begin position="172"/>
        <end position="199"/>
    </location>
</feature>
<dbReference type="GO" id="GO:0004630">
    <property type="term" value="F:phospholipase D activity"/>
    <property type="evidence" value="ECO:0007669"/>
    <property type="project" value="UniProtKB-EC"/>
</dbReference>
<keyword evidence="4" id="KW-0378">Hydrolase</keyword>